<dbReference type="InterPro" id="IPR001412">
    <property type="entry name" value="aa-tRNA-synth_I_CS"/>
</dbReference>
<keyword evidence="1 6" id="KW-0436">Ligase</keyword>
<feature type="domain" description="Aminoacyl-tRNA synthetase class Ia" evidence="7">
    <location>
        <begin position="430"/>
        <end position="555"/>
    </location>
</feature>
<dbReference type="PANTHER" id="PTHR11946:SF93">
    <property type="entry name" value="VALINE--TRNA LIGASE, CHLOROPLASTIC_MITOCHONDRIAL 2"/>
    <property type="match status" value="1"/>
</dbReference>
<dbReference type="PANTHER" id="PTHR11946">
    <property type="entry name" value="VALYL-TRNA SYNTHETASES"/>
    <property type="match status" value="1"/>
</dbReference>
<sequence length="834" mass="97503">MKLNKIYEPNKFESKISKKWKQKGFFSKHDLTKRPFTIILPPPNVTGKLHIGHALNTALQDTIIRYKKLKGYDVFYVAGMDHAGIATQSKVESNIYKLTGKSRHDFGRDEFVNKIWDWKHKYSDSIRKQWETLGLGLDYKRERFTLDKESNKAVNKAFIDFYKRGLIYRGTKAINWDPKLKTALSNIEVLPKATEQNMLYIKYPIANSNEFLTIATVRPETMLSDVAVIYNPNDKRYNKLKNIEIIHPLTKKIIPFIADEYTEIEFGSGLMKLSAHAEVDIDIIKKHDLDVIETINQDGFINAPDSIFHGLERFEARKKIEQYLIDNDLIVKIEKTTSNVGYSERSGEPVEILVMPQWFVKMEELNKLILSHLKKCDSVKFFPKRFKDTLKTWMENAYDWTISRQLWWGHRIPAWYNGENIKVQESCPGEGWVQDSDVLDTWFSSGLAPFSFLGWPLKKSENMLNRYFPTSLLVTGYDIIFFWVARMYFFSLAFKNNKPFEHLLLTGLVRDEQGRKMSKSLGNGIDPMEVVEEYGADALRWFLTTNTTPGLDIRYSTEKIKSAWGLCNKIWNIARYIQNLPEDNNKKPSQADHWINNKLVKLNKTIDNAFEKYELTIIGYELNKFIYNDFSSWYVEMLKIMPNKKAALANFKKMLIILHPLLPFITDYLYKTLYNEEILESEPLSLKLSKSNMVNEVDLIIKTVSILRKYREDNGISKKETIKYDINFVKNSFIIDSIYKLANATIKENKDTVFVDGDLIVNIEESEERKQIYISELKQKILVLESEIKRASQMLNNANFVAKAPANKIQEERDKLAKFNKEIEQYREELKWKS</sequence>
<evidence type="ECO:0000256" key="5">
    <source>
        <dbReference type="ARBA" id="ARBA00023146"/>
    </source>
</evidence>
<keyword evidence="6" id="KW-0175">Coiled coil</keyword>
<evidence type="ECO:0000313" key="10">
    <source>
        <dbReference type="EMBL" id="MBU4693711.1"/>
    </source>
</evidence>
<evidence type="ECO:0000256" key="1">
    <source>
        <dbReference type="ARBA" id="ARBA00022598"/>
    </source>
</evidence>
<comment type="function">
    <text evidence="6">Catalyzes the attachment of valine to tRNA(Val). As ValRS can inadvertently accommodate and process structurally similar amino acids such as threonine, to avoid such errors, it has a 'posttransfer' editing activity that hydrolyzes mischarged Thr-tRNA(Val) in a tRNA-dependent manner.</text>
</comment>
<accession>A0ABS6DS12</accession>
<feature type="domain" description="Methionyl/Valyl/Leucyl/Isoleucyl-tRNA synthetase anticodon-binding" evidence="8">
    <location>
        <begin position="592"/>
        <end position="723"/>
    </location>
</feature>
<proteinExistence type="inferred from homology"/>
<feature type="short sequence motif" description="'KMSKS' region" evidence="6">
    <location>
        <begin position="516"/>
        <end position="520"/>
    </location>
</feature>
<comment type="similarity">
    <text evidence="6">Belongs to the class-I aminoacyl-tRNA synthetase family. ValS type 1 subfamily.</text>
</comment>
<evidence type="ECO:0000256" key="2">
    <source>
        <dbReference type="ARBA" id="ARBA00022741"/>
    </source>
</evidence>
<feature type="short sequence motif" description="'HIGH' region" evidence="6">
    <location>
        <begin position="43"/>
        <end position="53"/>
    </location>
</feature>
<evidence type="ECO:0000259" key="9">
    <source>
        <dbReference type="Pfam" id="PF10458"/>
    </source>
</evidence>
<comment type="domain">
    <text evidence="6">The C-terminal coiled-coil domain is crucial for aminoacylation activity.</text>
</comment>
<comment type="domain">
    <text evidence="6">ValRS has two distinct active sites: one for aminoacylation and one for editing. The misactivated threonine is translocated from the active site to the editing site.</text>
</comment>
<feature type="domain" description="Aminoacyl-tRNA synthetase class Ia" evidence="7">
    <location>
        <begin position="16"/>
        <end position="420"/>
    </location>
</feature>
<dbReference type="InterPro" id="IPR013155">
    <property type="entry name" value="M/V/L/I-tRNA-synth_anticd-bd"/>
</dbReference>
<dbReference type="RefSeq" id="WP_216567864.1">
    <property type="nucleotide sequence ID" value="NZ_JAHMHK010000003.1"/>
</dbReference>
<evidence type="ECO:0000256" key="4">
    <source>
        <dbReference type="ARBA" id="ARBA00022917"/>
    </source>
</evidence>
<dbReference type="InterPro" id="IPR002300">
    <property type="entry name" value="aa-tRNA-synth_Ia"/>
</dbReference>
<dbReference type="HAMAP" id="MF_02004">
    <property type="entry name" value="Val_tRNA_synth_type1"/>
    <property type="match status" value="1"/>
</dbReference>
<comment type="catalytic activity">
    <reaction evidence="6">
        <text>tRNA(Val) + L-valine + ATP = L-valyl-tRNA(Val) + AMP + diphosphate</text>
        <dbReference type="Rhea" id="RHEA:10704"/>
        <dbReference type="Rhea" id="RHEA-COMP:9672"/>
        <dbReference type="Rhea" id="RHEA-COMP:9708"/>
        <dbReference type="ChEBI" id="CHEBI:30616"/>
        <dbReference type="ChEBI" id="CHEBI:33019"/>
        <dbReference type="ChEBI" id="CHEBI:57762"/>
        <dbReference type="ChEBI" id="CHEBI:78442"/>
        <dbReference type="ChEBI" id="CHEBI:78537"/>
        <dbReference type="ChEBI" id="CHEBI:456215"/>
        <dbReference type="EC" id="6.1.1.9"/>
    </reaction>
</comment>
<dbReference type="InterPro" id="IPR033705">
    <property type="entry name" value="Anticodon_Ia_Val"/>
</dbReference>
<dbReference type="CDD" id="cd07962">
    <property type="entry name" value="Anticodon_Ia_Val"/>
    <property type="match status" value="1"/>
</dbReference>
<keyword evidence="2 6" id="KW-0547">Nucleotide-binding</keyword>
<dbReference type="NCBIfam" id="NF004349">
    <property type="entry name" value="PRK05729.1"/>
    <property type="match status" value="1"/>
</dbReference>
<reference evidence="10" key="1">
    <citation type="submission" date="2021-06" db="EMBL/GenBank/DDBJ databases">
        <title>Novel Mycoplasma species detected in California sea lions (Zalophus californianus) from the USA.</title>
        <authorList>
            <person name="Volokhov D.V."/>
            <person name="Furtak V.A."/>
            <person name="Zagorodnyaya T.A."/>
        </authorList>
    </citation>
    <scope>NUCLEOTIDE SEQUENCE [LARGE SCALE GENOMIC DNA]</scope>
    <source>
        <strain evidence="10">CSL 4779</strain>
    </source>
</reference>
<protein>
    <recommendedName>
        <fullName evidence="6">Valine--tRNA ligase</fullName>
        <ecNumber evidence="6">6.1.1.9</ecNumber>
    </recommendedName>
    <alternativeName>
        <fullName evidence="6">Valyl-tRNA synthetase</fullName>
        <shortName evidence="6">ValRS</shortName>
    </alternativeName>
</protein>
<evidence type="ECO:0000259" key="8">
    <source>
        <dbReference type="Pfam" id="PF08264"/>
    </source>
</evidence>
<dbReference type="NCBIfam" id="TIGR00422">
    <property type="entry name" value="valS"/>
    <property type="match status" value="1"/>
</dbReference>
<comment type="caution">
    <text evidence="10">The sequence shown here is derived from an EMBL/GenBank/DDBJ whole genome shotgun (WGS) entry which is preliminary data.</text>
</comment>
<keyword evidence="4 6" id="KW-0648">Protein biosynthesis</keyword>
<dbReference type="InterPro" id="IPR019499">
    <property type="entry name" value="Val-tRNA_synth_tRNA-bd"/>
</dbReference>
<name>A0ABS6DS12_9MOLU</name>
<gene>
    <name evidence="6" type="primary">valS</name>
    <name evidence="10" type="ORF">KQ878_02335</name>
</gene>
<dbReference type="GO" id="GO:0004832">
    <property type="term" value="F:valine-tRNA ligase activity"/>
    <property type="evidence" value="ECO:0007669"/>
    <property type="project" value="UniProtKB-EC"/>
</dbReference>
<dbReference type="CDD" id="cd00817">
    <property type="entry name" value="ValRS_core"/>
    <property type="match status" value="1"/>
</dbReference>
<evidence type="ECO:0000256" key="6">
    <source>
        <dbReference type="HAMAP-Rule" id="MF_02004"/>
    </source>
</evidence>
<dbReference type="EMBL" id="JAHMHK010000003">
    <property type="protein sequence ID" value="MBU4693711.1"/>
    <property type="molecule type" value="Genomic_DNA"/>
</dbReference>
<evidence type="ECO:0000259" key="7">
    <source>
        <dbReference type="Pfam" id="PF00133"/>
    </source>
</evidence>
<feature type="binding site" evidence="6">
    <location>
        <position position="519"/>
    </location>
    <ligand>
        <name>ATP</name>
        <dbReference type="ChEBI" id="CHEBI:30616"/>
    </ligand>
</feature>
<feature type="domain" description="Valyl-tRNA synthetase tRNA-binding arm" evidence="9">
    <location>
        <begin position="777"/>
        <end position="831"/>
    </location>
</feature>
<comment type="subcellular location">
    <subcellularLocation>
        <location evidence="6">Cytoplasm</location>
    </subcellularLocation>
</comment>
<keyword evidence="6" id="KW-0963">Cytoplasm</keyword>
<keyword evidence="11" id="KW-1185">Reference proteome</keyword>
<evidence type="ECO:0000313" key="11">
    <source>
        <dbReference type="Proteomes" id="UP000812267"/>
    </source>
</evidence>
<dbReference type="Pfam" id="PF08264">
    <property type="entry name" value="Anticodon_1"/>
    <property type="match status" value="1"/>
</dbReference>
<feature type="coiled-coil region" evidence="6">
    <location>
        <begin position="774"/>
        <end position="829"/>
    </location>
</feature>
<organism evidence="10 11">
    <name type="scientific">Mycoplasma zalophidermidis</name>
    <dbReference type="NCBI Taxonomy" id="398174"/>
    <lineage>
        <taxon>Bacteria</taxon>
        <taxon>Bacillati</taxon>
        <taxon>Mycoplasmatota</taxon>
        <taxon>Mollicutes</taxon>
        <taxon>Mycoplasmataceae</taxon>
        <taxon>Mycoplasma</taxon>
    </lineage>
</organism>
<keyword evidence="5 6" id="KW-0030">Aminoacyl-tRNA synthetase</keyword>
<keyword evidence="3 6" id="KW-0067">ATP-binding</keyword>
<comment type="subunit">
    <text evidence="6">Monomer.</text>
</comment>
<dbReference type="Proteomes" id="UP000812267">
    <property type="component" value="Unassembled WGS sequence"/>
</dbReference>
<dbReference type="InterPro" id="IPR002303">
    <property type="entry name" value="Valyl-tRNA_ligase"/>
</dbReference>
<dbReference type="EC" id="6.1.1.9" evidence="6"/>
<evidence type="ECO:0000256" key="3">
    <source>
        <dbReference type="ARBA" id="ARBA00022840"/>
    </source>
</evidence>
<dbReference type="Pfam" id="PF00133">
    <property type="entry name" value="tRNA-synt_1"/>
    <property type="match status" value="2"/>
</dbReference>
<dbReference type="Pfam" id="PF10458">
    <property type="entry name" value="Val_tRNA-synt_C"/>
    <property type="match status" value="1"/>
</dbReference>
<dbReference type="PROSITE" id="PS00178">
    <property type="entry name" value="AA_TRNA_LIGASE_I"/>
    <property type="match status" value="1"/>
</dbReference>